<reference evidence="2 3" key="1">
    <citation type="journal article" date="2010" name="Stand. Genomic Sci.">
        <title>Complete genome sequence of Spirochaeta smaragdinae type strain (SEBR 4228).</title>
        <authorList>
            <person name="Mavromatis K."/>
            <person name="Yasawong M."/>
            <person name="Chertkov O."/>
            <person name="Lapidus A."/>
            <person name="Lucas S."/>
            <person name="Nolan M."/>
            <person name="Del Rio T.G."/>
            <person name="Tice H."/>
            <person name="Cheng J.F."/>
            <person name="Pitluck S."/>
            <person name="Liolios K."/>
            <person name="Ivanova N."/>
            <person name="Tapia R."/>
            <person name="Han C."/>
            <person name="Bruce D."/>
            <person name="Goodwin L."/>
            <person name="Pati A."/>
            <person name="Chen A."/>
            <person name="Palaniappan K."/>
            <person name="Land M."/>
            <person name="Hauser L."/>
            <person name="Chang Y.J."/>
            <person name="Jeffries C.D."/>
            <person name="Detter J.C."/>
            <person name="Rohde M."/>
            <person name="Brambilla E."/>
            <person name="Spring S."/>
            <person name="Goker M."/>
            <person name="Sikorski J."/>
            <person name="Woyke T."/>
            <person name="Bristow J."/>
            <person name="Eisen J.A."/>
            <person name="Markowitz V."/>
            <person name="Hugenholtz P."/>
            <person name="Klenk H.P."/>
            <person name="Kyrpides N.C."/>
        </authorList>
    </citation>
    <scope>NUCLEOTIDE SEQUENCE [LARGE SCALE GENOMIC DNA]</scope>
    <source>
        <strain evidence="3">DSM 11293 / JCM 15392 / SEBR 4228</strain>
    </source>
</reference>
<organism evidence="2 3">
    <name type="scientific">Sediminispirochaeta smaragdinae (strain DSM 11293 / JCM 15392 / SEBR 4228)</name>
    <name type="common">Spirochaeta smaragdinae</name>
    <dbReference type="NCBI Taxonomy" id="573413"/>
    <lineage>
        <taxon>Bacteria</taxon>
        <taxon>Pseudomonadati</taxon>
        <taxon>Spirochaetota</taxon>
        <taxon>Spirochaetia</taxon>
        <taxon>Spirochaetales</taxon>
        <taxon>Spirochaetaceae</taxon>
        <taxon>Sediminispirochaeta</taxon>
    </lineage>
</organism>
<dbReference type="Gene3D" id="3.30.70.1230">
    <property type="entry name" value="Nucleotide cyclase"/>
    <property type="match status" value="1"/>
</dbReference>
<dbReference type="InterPro" id="IPR029787">
    <property type="entry name" value="Nucleotide_cyclase"/>
</dbReference>
<dbReference type="SMART" id="SM00044">
    <property type="entry name" value="CYCc"/>
    <property type="match status" value="1"/>
</dbReference>
<dbReference type="PANTHER" id="PTHR43081">
    <property type="entry name" value="ADENYLATE CYCLASE, TERMINAL-DIFFERENTIATION SPECIFIC-RELATED"/>
    <property type="match status" value="1"/>
</dbReference>
<dbReference type="Pfam" id="PF00211">
    <property type="entry name" value="Guanylate_cyc"/>
    <property type="match status" value="1"/>
</dbReference>
<evidence type="ECO:0000313" key="2">
    <source>
        <dbReference type="EMBL" id="ADK81420.1"/>
    </source>
</evidence>
<proteinExistence type="predicted"/>
<evidence type="ECO:0000259" key="1">
    <source>
        <dbReference type="PROSITE" id="PS50125"/>
    </source>
</evidence>
<feature type="domain" description="Guanylate cyclase" evidence="1">
    <location>
        <begin position="281"/>
        <end position="457"/>
    </location>
</feature>
<dbReference type="InterPro" id="IPR001054">
    <property type="entry name" value="A/G_cyclase"/>
</dbReference>
<gene>
    <name evidence="2" type="ordered locus">Spirs_2305</name>
</gene>
<sequence length="719" mass="82256">MLLGMKKHKGFAYIAPIGVEQAAYYPAPVRAVNLKILFGNSNAAAFGIAIGHEGFSICTVYIHGNGLVRTTLNHDKGVKTSMAVAVYSAPFIFPRNMGKRGVKFSLIFLFIHRKNVPVRIFFRQEGNRKIRCFPIEEACVTIKRMEGNVIEQSGTTFFDLDDLLAHAKDVAGRHQAAPSYAIFYLRELLKNNGLADADDHRVEEIRLIIAELEKSEPPLDRQLEAINNLVVARDSAFALEKASREISFRKEIEEFYLPKQLISAIIENGEIPSSSQEQVIGIGFIDIADYTYLSKFLSPKENQIVLNGLYAAFNSVLKRHGGFLNKIEGDSIMFHFGGLIDPSVRDLDHEQTERYIAKELFYTCVEMQRVAFLFNQANDRFLFDADDETRESVKRAFDIIGALRTSHDLGQAINAFFQIRIRIGANIGEVTIGNFGPDGARQWDVIGEPVIKAKRMESTAPIGGFRISDDLFSILEKTGTADEYYRRFKREAEALFGAFRDITKEELFQKSLVRLKDKRNAEFKTYSVQVNPGLPEALKNQANLLLEKGEEGADRIVSMLQYYRGNRFVINGLGLLFKDKGINLRIGEMVSYMLPRRWEALLGKFDGDKKAAERAMGDGYSLFSMFELFGTLQDLIKEDDLPTKPKIDFENYDSYMRKMQEWMTMENSYREKRTYQRSHFFNYIYPMVFISFRTSILEYQHRARIEDEMTENLEELEEV</sequence>
<evidence type="ECO:0000313" key="3">
    <source>
        <dbReference type="Proteomes" id="UP000002318"/>
    </source>
</evidence>
<dbReference type="AlphaFoldDB" id="E1R1P4"/>
<dbReference type="GO" id="GO:0004016">
    <property type="term" value="F:adenylate cyclase activity"/>
    <property type="evidence" value="ECO:0007669"/>
    <property type="project" value="UniProtKB-ARBA"/>
</dbReference>
<dbReference type="GO" id="GO:0009190">
    <property type="term" value="P:cyclic nucleotide biosynthetic process"/>
    <property type="evidence" value="ECO:0007669"/>
    <property type="project" value="InterPro"/>
</dbReference>
<dbReference type="EMBL" id="CP002116">
    <property type="protein sequence ID" value="ADK81420.1"/>
    <property type="molecule type" value="Genomic_DNA"/>
</dbReference>
<dbReference type="InterPro" id="IPR050697">
    <property type="entry name" value="Adenylyl/Guanylyl_Cyclase_3/4"/>
</dbReference>
<protein>
    <submittedName>
        <fullName evidence="2">Adenylate/guanylate cyclase</fullName>
    </submittedName>
</protein>
<dbReference type="eggNOG" id="COG2114">
    <property type="taxonomic scope" value="Bacteria"/>
</dbReference>
<dbReference type="KEGG" id="ssm:Spirs_2305"/>
<dbReference type="SUPFAM" id="SSF55073">
    <property type="entry name" value="Nucleotide cyclase"/>
    <property type="match status" value="1"/>
</dbReference>
<dbReference type="STRING" id="573413.Spirs_2305"/>
<dbReference type="HOGENOM" id="CLU_384456_0_0_12"/>
<dbReference type="GO" id="GO:0035556">
    <property type="term" value="P:intracellular signal transduction"/>
    <property type="evidence" value="ECO:0007669"/>
    <property type="project" value="InterPro"/>
</dbReference>
<dbReference type="Proteomes" id="UP000002318">
    <property type="component" value="Chromosome"/>
</dbReference>
<dbReference type="CDD" id="cd07302">
    <property type="entry name" value="CHD"/>
    <property type="match status" value="1"/>
</dbReference>
<dbReference type="PROSITE" id="PS50125">
    <property type="entry name" value="GUANYLATE_CYCLASE_2"/>
    <property type="match status" value="1"/>
</dbReference>
<keyword evidence="3" id="KW-1185">Reference proteome</keyword>
<accession>E1R1P4</accession>
<name>E1R1P4_SEDSS</name>
<dbReference type="PANTHER" id="PTHR43081:SF1">
    <property type="entry name" value="ADENYLATE CYCLASE, TERMINAL-DIFFERENTIATION SPECIFIC"/>
    <property type="match status" value="1"/>
</dbReference>